<evidence type="ECO:0000256" key="1">
    <source>
        <dbReference type="SAM" id="MobiDB-lite"/>
    </source>
</evidence>
<sequence length="82" mass="9066">MIVVFVICCTPFGVPSRHGNSNTTQPQQNFKLQDMDPNMLSYAAYLSGFTPYMPPTFGFAQPDGSQPSQQQPKPEVDIVPET</sequence>
<reference evidence="3" key="1">
    <citation type="journal article" date="2017" name="Nature">
        <title>The sunflower genome provides insights into oil metabolism, flowering and Asterid evolution.</title>
        <authorList>
            <person name="Badouin H."/>
            <person name="Gouzy J."/>
            <person name="Grassa C.J."/>
            <person name="Murat F."/>
            <person name="Staton S.E."/>
            <person name="Cottret L."/>
            <person name="Lelandais-Briere C."/>
            <person name="Owens G.L."/>
            <person name="Carrere S."/>
            <person name="Mayjonade B."/>
            <person name="Legrand L."/>
            <person name="Gill N."/>
            <person name="Kane N.C."/>
            <person name="Bowers J.E."/>
            <person name="Hubner S."/>
            <person name="Bellec A."/>
            <person name="Berard A."/>
            <person name="Berges H."/>
            <person name="Blanchet N."/>
            <person name="Boniface M.C."/>
            <person name="Brunel D."/>
            <person name="Catrice O."/>
            <person name="Chaidir N."/>
            <person name="Claudel C."/>
            <person name="Donnadieu C."/>
            <person name="Faraut T."/>
            <person name="Fievet G."/>
            <person name="Helmstetter N."/>
            <person name="King M."/>
            <person name="Knapp S.J."/>
            <person name="Lai Z."/>
            <person name="Le Paslier M.C."/>
            <person name="Lippi Y."/>
            <person name="Lorenzon L."/>
            <person name="Mandel J.R."/>
            <person name="Marage G."/>
            <person name="Marchand G."/>
            <person name="Marquand E."/>
            <person name="Bret-Mestries E."/>
            <person name="Morien E."/>
            <person name="Nambeesan S."/>
            <person name="Nguyen T."/>
            <person name="Pegot-Espagnet P."/>
            <person name="Pouilly N."/>
            <person name="Raftis F."/>
            <person name="Sallet E."/>
            <person name="Schiex T."/>
            <person name="Thomas J."/>
            <person name="Vandecasteele C."/>
            <person name="Vares D."/>
            <person name="Vear F."/>
            <person name="Vautrin S."/>
            <person name="Crespi M."/>
            <person name="Mangin B."/>
            <person name="Burke J.M."/>
            <person name="Salse J."/>
            <person name="Munos S."/>
            <person name="Vincourt P."/>
            <person name="Rieseberg L.H."/>
            <person name="Langlade N.B."/>
        </authorList>
    </citation>
    <scope>NUCLEOTIDE SEQUENCE [LARGE SCALE GENOMIC DNA]</scope>
    <source>
        <strain evidence="3">cv. SF193</strain>
    </source>
</reference>
<evidence type="ECO:0000313" key="2">
    <source>
        <dbReference type="EMBL" id="OTG38067.1"/>
    </source>
</evidence>
<protein>
    <submittedName>
        <fullName evidence="2">Uncharacterized protein</fullName>
    </submittedName>
</protein>
<gene>
    <name evidence="2" type="ORF">HannXRQ_Chr01g0025701</name>
</gene>
<dbReference type="Proteomes" id="UP000215914">
    <property type="component" value="Chromosome 1"/>
</dbReference>
<accession>A0A251VR58</accession>
<feature type="compositionally biased region" description="Low complexity" evidence="1">
    <location>
        <begin position="61"/>
        <end position="73"/>
    </location>
</feature>
<evidence type="ECO:0000313" key="3">
    <source>
        <dbReference type="Proteomes" id="UP000215914"/>
    </source>
</evidence>
<dbReference type="EMBL" id="CM007890">
    <property type="protein sequence ID" value="OTG38067.1"/>
    <property type="molecule type" value="Genomic_DNA"/>
</dbReference>
<proteinExistence type="predicted"/>
<dbReference type="InParanoid" id="A0A251VR58"/>
<name>A0A251VR58_HELAN</name>
<keyword evidence="3" id="KW-1185">Reference proteome</keyword>
<organism evidence="2 3">
    <name type="scientific">Helianthus annuus</name>
    <name type="common">Common sunflower</name>
    <dbReference type="NCBI Taxonomy" id="4232"/>
    <lineage>
        <taxon>Eukaryota</taxon>
        <taxon>Viridiplantae</taxon>
        <taxon>Streptophyta</taxon>
        <taxon>Embryophyta</taxon>
        <taxon>Tracheophyta</taxon>
        <taxon>Spermatophyta</taxon>
        <taxon>Magnoliopsida</taxon>
        <taxon>eudicotyledons</taxon>
        <taxon>Gunneridae</taxon>
        <taxon>Pentapetalae</taxon>
        <taxon>asterids</taxon>
        <taxon>campanulids</taxon>
        <taxon>Asterales</taxon>
        <taxon>Asteraceae</taxon>
        <taxon>Asteroideae</taxon>
        <taxon>Heliantheae alliance</taxon>
        <taxon>Heliantheae</taxon>
        <taxon>Helianthus</taxon>
    </lineage>
</organism>
<feature type="region of interest" description="Disordered" evidence="1">
    <location>
        <begin position="56"/>
        <end position="82"/>
    </location>
</feature>
<dbReference type="AlphaFoldDB" id="A0A251VR58"/>